<dbReference type="AlphaFoldDB" id="A0A0S3RBM2"/>
<sequence length="70" mass="7787">VRPPTSAAGVRLPPTTQFRLRVAAAPSSSSLRPRQLRAPLERQFLPPTRFLPCVEPLGWKPECRRSIVVA</sequence>
<reference evidence="1 2" key="1">
    <citation type="journal article" date="2015" name="Sci. Rep.">
        <title>The power of single molecule real-time sequencing technology in the de novo assembly of a eukaryotic genome.</title>
        <authorList>
            <person name="Sakai H."/>
            <person name="Naito K."/>
            <person name="Ogiso-Tanaka E."/>
            <person name="Takahashi Y."/>
            <person name="Iseki K."/>
            <person name="Muto C."/>
            <person name="Satou K."/>
            <person name="Teruya K."/>
            <person name="Shiroma A."/>
            <person name="Shimoji M."/>
            <person name="Hirano T."/>
            <person name="Itoh T."/>
            <person name="Kaga A."/>
            <person name="Tomooka N."/>
        </authorList>
    </citation>
    <scope>NUCLEOTIDE SEQUENCE [LARGE SCALE GENOMIC DNA]</scope>
    <source>
        <strain evidence="2">cv. Shumari</strain>
    </source>
</reference>
<keyword evidence="2" id="KW-1185">Reference proteome</keyword>
<dbReference type="EMBL" id="AP015035">
    <property type="protein sequence ID" value="BAT78069.1"/>
    <property type="molecule type" value="Genomic_DNA"/>
</dbReference>
<organism evidence="1 2">
    <name type="scientific">Vigna angularis var. angularis</name>
    <dbReference type="NCBI Taxonomy" id="157739"/>
    <lineage>
        <taxon>Eukaryota</taxon>
        <taxon>Viridiplantae</taxon>
        <taxon>Streptophyta</taxon>
        <taxon>Embryophyta</taxon>
        <taxon>Tracheophyta</taxon>
        <taxon>Spermatophyta</taxon>
        <taxon>Magnoliopsida</taxon>
        <taxon>eudicotyledons</taxon>
        <taxon>Gunneridae</taxon>
        <taxon>Pentapetalae</taxon>
        <taxon>rosids</taxon>
        <taxon>fabids</taxon>
        <taxon>Fabales</taxon>
        <taxon>Fabaceae</taxon>
        <taxon>Papilionoideae</taxon>
        <taxon>50 kb inversion clade</taxon>
        <taxon>NPAAA clade</taxon>
        <taxon>indigoferoid/millettioid clade</taxon>
        <taxon>Phaseoleae</taxon>
        <taxon>Vigna</taxon>
    </lineage>
</organism>
<evidence type="ECO:0000313" key="2">
    <source>
        <dbReference type="Proteomes" id="UP000291084"/>
    </source>
</evidence>
<gene>
    <name evidence="1" type="primary">Vigan.02G070500</name>
    <name evidence="1" type="ORF">VIGAN_02070500</name>
</gene>
<name>A0A0S3RBM2_PHAAN</name>
<feature type="non-terminal residue" evidence="1">
    <location>
        <position position="1"/>
    </location>
</feature>
<evidence type="ECO:0000313" key="1">
    <source>
        <dbReference type="EMBL" id="BAT78069.1"/>
    </source>
</evidence>
<dbReference type="Proteomes" id="UP000291084">
    <property type="component" value="Chromosome 2"/>
</dbReference>
<protein>
    <submittedName>
        <fullName evidence="1">Uncharacterized protein</fullName>
    </submittedName>
</protein>
<accession>A0A0S3RBM2</accession>
<proteinExistence type="predicted"/>